<dbReference type="NCBIfam" id="NF040772">
    <property type="entry name" value="double_cubane"/>
    <property type="match status" value="1"/>
</dbReference>
<dbReference type="OrthoDB" id="9810278at2"/>
<name>A0A371IXI7_9FIRM</name>
<keyword evidence="5" id="KW-1185">Reference proteome</keyword>
<comment type="similarity">
    <text evidence="2">Belongs to the FldB/FldC dehydratase alpha/beta subunit family.</text>
</comment>
<accession>A0A371IXI7</accession>
<dbReference type="Gene3D" id="3.40.50.11900">
    <property type="match status" value="1"/>
</dbReference>
<organism evidence="4 5">
    <name type="scientific">Romboutsia weinsteinii</name>
    <dbReference type="NCBI Taxonomy" id="2020949"/>
    <lineage>
        <taxon>Bacteria</taxon>
        <taxon>Bacillati</taxon>
        <taxon>Bacillota</taxon>
        <taxon>Clostridia</taxon>
        <taxon>Peptostreptococcales</taxon>
        <taxon>Peptostreptococcaceae</taxon>
        <taxon>Romboutsia</taxon>
    </lineage>
</organism>
<proteinExistence type="inferred from homology"/>
<dbReference type="Proteomes" id="UP000215694">
    <property type="component" value="Unassembled WGS sequence"/>
</dbReference>
<dbReference type="InterPro" id="IPR010327">
    <property type="entry name" value="FldB/FldC_alpha/beta"/>
</dbReference>
<keyword evidence="3" id="KW-0479">Metal-binding</keyword>
<dbReference type="GO" id="GO:0051536">
    <property type="term" value="F:iron-sulfur cluster binding"/>
    <property type="evidence" value="ECO:0007669"/>
    <property type="project" value="UniProtKB-KW"/>
</dbReference>
<keyword evidence="3" id="KW-0411">Iron-sulfur</keyword>
<evidence type="ECO:0000256" key="1">
    <source>
        <dbReference type="ARBA" id="ARBA00001966"/>
    </source>
</evidence>
<dbReference type="GO" id="GO:0016836">
    <property type="term" value="F:hydro-lyase activity"/>
    <property type="evidence" value="ECO:0007669"/>
    <property type="project" value="UniProtKB-ARBA"/>
</dbReference>
<evidence type="ECO:0000313" key="5">
    <source>
        <dbReference type="Proteomes" id="UP000215694"/>
    </source>
</evidence>
<evidence type="ECO:0000256" key="3">
    <source>
        <dbReference type="ARBA" id="ARBA00023014"/>
    </source>
</evidence>
<reference evidence="4 5" key="1">
    <citation type="journal article" date="2017" name="Genome Announc.">
        <title>Draft Genome Sequence of Romboutsia weinsteinii sp. nov. Strain CCRI-19649(T) Isolated from Surface Water.</title>
        <authorList>
            <person name="Maheux A.F."/>
            <person name="Boudreau D.K."/>
            <person name="Berube E."/>
            <person name="Boissinot M."/>
            <person name="Cantin P."/>
            <person name="Raymond F."/>
            <person name="Corbeil J."/>
            <person name="Omar R.F."/>
            <person name="Bergeron M.G."/>
        </authorList>
    </citation>
    <scope>NUCLEOTIDE SEQUENCE [LARGE SCALE GENOMIC DNA]</scope>
    <source>
        <strain evidence="4 5">CCRI-19649</strain>
    </source>
</reference>
<dbReference type="AlphaFoldDB" id="A0A371IXI7"/>
<dbReference type="Pfam" id="PF06050">
    <property type="entry name" value="HGD-D"/>
    <property type="match status" value="1"/>
</dbReference>
<dbReference type="PANTHER" id="PTHR30548">
    <property type="entry name" value="2-HYDROXYGLUTARYL-COA DEHYDRATASE, D-COMPONENT-RELATED"/>
    <property type="match status" value="1"/>
</dbReference>
<dbReference type="InterPro" id="IPR047678">
    <property type="entry name" value="YjiM-like"/>
</dbReference>
<sequence length="390" mass="44250">MINLPSNFDSFNEARQRGFIAAKELKERGEKLVGVFCTFTPVEIPMAAKATVVGVCGVSEEPIPEAEKILPRNLCPLIKSSFGHAITDTCPYFYFSDMLIGETTCDGKKKMYEELGKIKNTHVMHLPNMKAGDIAYQLWKYEIKSLKDEVEKSLGVTITDEDIREAIKDKNEERRLLKEFYELGKLKPSALTGMEMFQVLNQAGFKFDRDELKSSLRNIIDSMKERYEKGESPVGKDKPRILITGSPIGGISEKIITTIEESGASIVAYELCGAIRSNELLVDEDNEDVYDALTQKYINIGCSCMMNNDNRVELLDRLIDEYEVDGVIDVVLQACHTFNIESYKMKQFVTNEKNIPFMTIETDYSKSDTEQLRTRFEAFVEMIEEGVCVK</sequence>
<keyword evidence="3" id="KW-0408">Iron</keyword>
<dbReference type="Gene3D" id="1.20.1270.370">
    <property type="match status" value="1"/>
</dbReference>
<dbReference type="RefSeq" id="WP_094366965.1">
    <property type="nucleotide sequence ID" value="NZ_NOJY02000104.1"/>
</dbReference>
<comment type="cofactor">
    <cofactor evidence="1">
        <name>[4Fe-4S] cluster</name>
        <dbReference type="ChEBI" id="CHEBI:49883"/>
    </cofactor>
</comment>
<evidence type="ECO:0000256" key="2">
    <source>
        <dbReference type="ARBA" id="ARBA00005806"/>
    </source>
</evidence>
<dbReference type="EMBL" id="NOJY02000104">
    <property type="protein sequence ID" value="RDY25189.1"/>
    <property type="molecule type" value="Genomic_DNA"/>
</dbReference>
<gene>
    <name evidence="4" type="ORF">CHL78_019535</name>
</gene>
<evidence type="ECO:0000313" key="4">
    <source>
        <dbReference type="EMBL" id="RDY25189.1"/>
    </source>
</evidence>
<dbReference type="PANTHER" id="PTHR30548:SF6">
    <property type="entry name" value="DEHYDRATASE SUBUNIT YJIM-RELATED"/>
    <property type="match status" value="1"/>
</dbReference>
<dbReference type="Gene3D" id="3.40.50.11890">
    <property type="match status" value="1"/>
</dbReference>
<protein>
    <submittedName>
        <fullName evidence="4">2-hydroxyacyl-CoA dehydratase</fullName>
    </submittedName>
</protein>
<comment type="caution">
    <text evidence="4">The sequence shown here is derived from an EMBL/GenBank/DDBJ whole genome shotgun (WGS) entry which is preliminary data.</text>
</comment>